<sequence length="454" mass="50572">MFKTTKIFALLTVVIMGFLFSCNPDDNKTSTTNGNLVKDTKDHDVINRWNTVMLDLDKTAAGFRPCPIARVAGYIGFATYETAVSGMPGYKSLAKNYSGYNVPAFDASKTINYPLAINAATAYMYKQFFPNDVPSKILPTEEDLRSKYGKGVNQDVIDNSIAWGTAVAKATYDWAKSDVSVHNSNVDATQGGYQVLPGNGIYHTETNFPLVTTAAWFPKYGQGRVFAINGADRIIPPPIAYSEDPKSPYYGQAIEVYTLVKQGTFDDKWLGEFWSDDLLGLTFSPPARWFAVANQVYDIDNSNLEKALFTNAKIGMALNDVVVACWDNKYKYQIERPVAYIRKFIDPDFKSILGGDKGITPPFPAYPSGHSTMGGAAAEVLTADFGIEFPMYDRCHEGRTEFIGRPRFYPNFYLMAEENAYSRIPLGVHWRMDCKAGIDLGYVIGRKVNKLPFK</sequence>
<evidence type="ECO:0000313" key="3">
    <source>
        <dbReference type="EMBL" id="MBK9717098.1"/>
    </source>
</evidence>
<evidence type="ECO:0000313" key="4">
    <source>
        <dbReference type="Proteomes" id="UP000808349"/>
    </source>
</evidence>
<dbReference type="Pfam" id="PF01569">
    <property type="entry name" value="PAP2"/>
    <property type="match status" value="1"/>
</dbReference>
<proteinExistence type="predicted"/>
<dbReference type="PANTHER" id="PTHR34599:SF1">
    <property type="entry name" value="PHOSPHATIDIC ACID PHOSPHATASE TYPE 2_HALOPEROXIDASE DOMAIN-CONTAINING PROTEIN"/>
    <property type="match status" value="1"/>
</dbReference>
<dbReference type="EMBL" id="JADKFW010000004">
    <property type="protein sequence ID" value="MBK9717098.1"/>
    <property type="molecule type" value="Genomic_DNA"/>
</dbReference>
<dbReference type="Gene3D" id="1.10.606.20">
    <property type="match status" value="1"/>
</dbReference>
<evidence type="ECO:0000256" key="1">
    <source>
        <dbReference type="SAM" id="SignalP"/>
    </source>
</evidence>
<keyword evidence="1" id="KW-0732">Signal</keyword>
<dbReference type="InterPro" id="IPR000326">
    <property type="entry name" value="PAP2/HPO"/>
</dbReference>
<dbReference type="SUPFAM" id="SSF48317">
    <property type="entry name" value="Acid phosphatase/Vanadium-dependent haloperoxidase"/>
    <property type="match status" value="1"/>
</dbReference>
<protein>
    <submittedName>
        <fullName evidence="3">Vanadium-dependent haloperoxidase</fullName>
    </submittedName>
</protein>
<dbReference type="InterPro" id="IPR052559">
    <property type="entry name" value="V-haloperoxidase"/>
</dbReference>
<accession>A0A9D7S8D4</accession>
<feature type="chain" id="PRO_5038759094" evidence="1">
    <location>
        <begin position="25"/>
        <end position="454"/>
    </location>
</feature>
<feature type="signal peptide" evidence="1">
    <location>
        <begin position="1"/>
        <end position="24"/>
    </location>
</feature>
<dbReference type="AlphaFoldDB" id="A0A9D7S8D4"/>
<comment type="caution">
    <text evidence="3">The sequence shown here is derived from an EMBL/GenBank/DDBJ whole genome shotgun (WGS) entry which is preliminary data.</text>
</comment>
<dbReference type="PROSITE" id="PS51257">
    <property type="entry name" value="PROKAR_LIPOPROTEIN"/>
    <property type="match status" value="1"/>
</dbReference>
<feature type="domain" description="Phosphatidic acid phosphatase type 2/haloperoxidase" evidence="2">
    <location>
        <begin position="329"/>
        <end position="446"/>
    </location>
</feature>
<evidence type="ECO:0000259" key="2">
    <source>
        <dbReference type="Pfam" id="PF01569"/>
    </source>
</evidence>
<organism evidence="3 4">
    <name type="scientific">Candidatus Defluviibacterium haderslevense</name>
    <dbReference type="NCBI Taxonomy" id="2981993"/>
    <lineage>
        <taxon>Bacteria</taxon>
        <taxon>Pseudomonadati</taxon>
        <taxon>Bacteroidota</taxon>
        <taxon>Saprospiria</taxon>
        <taxon>Saprospirales</taxon>
        <taxon>Saprospiraceae</taxon>
        <taxon>Candidatus Defluviibacterium</taxon>
    </lineage>
</organism>
<dbReference type="InterPro" id="IPR036938">
    <property type="entry name" value="PAP2/HPO_sf"/>
</dbReference>
<name>A0A9D7S8D4_9BACT</name>
<gene>
    <name evidence="3" type="ORF">IPO85_06230</name>
</gene>
<dbReference type="PANTHER" id="PTHR34599">
    <property type="entry name" value="PEROXIDASE-RELATED"/>
    <property type="match status" value="1"/>
</dbReference>
<dbReference type="Proteomes" id="UP000808349">
    <property type="component" value="Unassembled WGS sequence"/>
</dbReference>
<dbReference type="CDD" id="cd03398">
    <property type="entry name" value="PAP2_haloperoxidase"/>
    <property type="match status" value="1"/>
</dbReference>
<reference evidence="3 4" key="1">
    <citation type="submission" date="2020-10" db="EMBL/GenBank/DDBJ databases">
        <title>Connecting structure to function with the recovery of over 1000 high-quality activated sludge metagenome-assembled genomes encoding full-length rRNA genes using long-read sequencing.</title>
        <authorList>
            <person name="Singleton C.M."/>
            <person name="Petriglieri F."/>
            <person name="Kristensen J.M."/>
            <person name="Kirkegaard R.H."/>
            <person name="Michaelsen T.Y."/>
            <person name="Andersen M.H."/>
            <person name="Karst S.M."/>
            <person name="Dueholm M.S."/>
            <person name="Nielsen P.H."/>
            <person name="Albertsen M."/>
        </authorList>
    </citation>
    <scope>NUCLEOTIDE SEQUENCE [LARGE SCALE GENOMIC DNA]</scope>
    <source>
        <strain evidence="3">Ribe_18-Q3-R11-54_BAT3C.373</strain>
    </source>
</reference>